<dbReference type="OrthoDB" id="2019614at2759"/>
<dbReference type="GO" id="GO:0051225">
    <property type="term" value="P:spindle assembly"/>
    <property type="evidence" value="ECO:0007669"/>
    <property type="project" value="InterPro"/>
</dbReference>
<keyword evidence="2" id="KW-1185">Reference proteome</keyword>
<evidence type="ECO:0000313" key="1">
    <source>
        <dbReference type="EMBL" id="GFQ64563.1"/>
    </source>
</evidence>
<evidence type="ECO:0000313" key="2">
    <source>
        <dbReference type="Proteomes" id="UP000887116"/>
    </source>
</evidence>
<dbReference type="Proteomes" id="UP000887116">
    <property type="component" value="Unassembled WGS sequence"/>
</dbReference>
<dbReference type="PANTHER" id="PTHR28588">
    <property type="entry name" value="HAUS AUGMIN-LIKE COMPLEX SUBUNIT 5"/>
    <property type="match status" value="1"/>
</dbReference>
<proteinExistence type="predicted"/>
<organism evidence="1 2">
    <name type="scientific">Trichonephila clavata</name>
    <name type="common">Joro spider</name>
    <name type="synonym">Nephila clavata</name>
    <dbReference type="NCBI Taxonomy" id="2740835"/>
    <lineage>
        <taxon>Eukaryota</taxon>
        <taxon>Metazoa</taxon>
        <taxon>Ecdysozoa</taxon>
        <taxon>Arthropoda</taxon>
        <taxon>Chelicerata</taxon>
        <taxon>Arachnida</taxon>
        <taxon>Araneae</taxon>
        <taxon>Araneomorphae</taxon>
        <taxon>Entelegynae</taxon>
        <taxon>Araneoidea</taxon>
        <taxon>Nephilidae</taxon>
        <taxon>Trichonephila</taxon>
    </lineage>
</organism>
<dbReference type="InterPro" id="IPR029131">
    <property type="entry name" value="HAUS5"/>
</dbReference>
<protein>
    <recommendedName>
        <fullName evidence="3">HAUS augmin-like complex subunit 5</fullName>
    </recommendedName>
</protein>
<comment type="caution">
    <text evidence="1">The sequence shown here is derived from an EMBL/GenBank/DDBJ whole genome shotgun (WGS) entry which is preliminary data.</text>
</comment>
<dbReference type="AlphaFoldDB" id="A0A8X6K8S7"/>
<dbReference type="Pfam" id="PF14817">
    <property type="entry name" value="HAUS5"/>
    <property type="match status" value="2"/>
</dbReference>
<name>A0A8X6K8S7_TRICU</name>
<evidence type="ECO:0008006" key="3">
    <source>
        <dbReference type="Google" id="ProtNLM"/>
    </source>
</evidence>
<dbReference type="GO" id="GO:0005813">
    <property type="term" value="C:centrosome"/>
    <property type="evidence" value="ECO:0007669"/>
    <property type="project" value="TreeGrafter"/>
</dbReference>
<dbReference type="GO" id="GO:0070652">
    <property type="term" value="C:HAUS complex"/>
    <property type="evidence" value="ECO:0007669"/>
    <property type="project" value="InterPro"/>
</dbReference>
<dbReference type="EMBL" id="BMAO01020031">
    <property type="protein sequence ID" value="GFQ64563.1"/>
    <property type="molecule type" value="Genomic_DNA"/>
</dbReference>
<gene>
    <name evidence="1" type="primary">AVEN_146109_1</name>
    <name evidence="1" type="ORF">TNCT_92051</name>
</gene>
<dbReference type="PANTHER" id="PTHR28588:SF1">
    <property type="entry name" value="HAUS AUGMIN-LIKE COMPLEX SUBUNIT 5"/>
    <property type="match status" value="1"/>
</dbReference>
<reference evidence="1" key="1">
    <citation type="submission" date="2020-07" db="EMBL/GenBank/DDBJ databases">
        <title>Multicomponent nature underlies the extraordinary mechanical properties of spider dragline silk.</title>
        <authorList>
            <person name="Kono N."/>
            <person name="Nakamura H."/>
            <person name="Mori M."/>
            <person name="Yoshida Y."/>
            <person name="Ohtoshi R."/>
            <person name="Malay A.D."/>
            <person name="Moran D.A.P."/>
            <person name="Tomita M."/>
            <person name="Numata K."/>
            <person name="Arakawa K."/>
        </authorList>
    </citation>
    <scope>NUCLEOTIDE SEQUENCE</scope>
</reference>
<dbReference type="GO" id="GO:0007098">
    <property type="term" value="P:centrosome cycle"/>
    <property type="evidence" value="ECO:0007669"/>
    <property type="project" value="TreeGrafter"/>
</dbReference>
<accession>A0A8X6K8S7</accession>
<sequence>MTTLEEKLQDWIVNETSFLTEGRLAGIPDINTLRRLTEGKNKEIWMYIITHVRSQYSVQRIRRILKLKRDQKNPEKHLNLAPSFSIPDIHSEITRATGKRKFLGDSICTIKKEIVSTEKTVQDIRQEIDKVHQKTAILQLTSLHYQEKTAVLNSLHRELFSHLSEGLHGKNCKFSFEAPVEKIQSNLLEDIPLKMKYILPHIASLIIKIFKNSSDSKSLTLNLQKRVEQVFKNILIHDILFVLKELSKVSYVNIIETGMCNQKRTEMDKLPDCKQKRLSEKLLEELRLDHINCVFDTKKAKNDFFKLISEKELLLTSKFNLKSVDSEYQNKCLLLSKIVENESLRTSIQCLEKILSEKQTEIKLIKQINTEEAIPDQAVTNAQVKFYENFDIMILLQESAPEVLNYILKCFIDIRRFVNEQLFVNMSMNLRDYPHEMKNNLKYEIEALLHVLKKNEVIKPLLQEPLPLKQQIPDILWDKMEVLPFQNLREVCHNVKSLKTYISKNQKCEFKYDEKQLPKMQQLYDSLIDKLIKMQNELYACESELDTGLESIDKVQLALQEWWEQSAQFIPDIEYDGKTLKMWLDILSAVDDIDILEVTS</sequence>